<accession>A0A0F3GQ06</accession>
<proteinExistence type="predicted"/>
<evidence type="ECO:0000313" key="1">
    <source>
        <dbReference type="EMBL" id="KJU83892.1"/>
    </source>
</evidence>
<reference evidence="1 2" key="1">
    <citation type="submission" date="2015-02" db="EMBL/GenBank/DDBJ databases">
        <title>Single-cell genomics of uncultivated deep-branching MTB reveals a conserved set of magnetosome genes.</title>
        <authorList>
            <person name="Kolinko S."/>
            <person name="Richter M."/>
            <person name="Glockner F.O."/>
            <person name="Brachmann A."/>
            <person name="Schuler D."/>
        </authorList>
    </citation>
    <scope>NUCLEOTIDE SEQUENCE [LARGE SCALE GENOMIC DNA]</scope>
    <source>
        <strain evidence="1">TM-1</strain>
    </source>
</reference>
<dbReference type="EMBL" id="LACI01001695">
    <property type="protein sequence ID" value="KJU83892.1"/>
    <property type="molecule type" value="Genomic_DNA"/>
</dbReference>
<dbReference type="Proteomes" id="UP000033423">
    <property type="component" value="Unassembled WGS sequence"/>
</dbReference>
<name>A0A0F3GQ06_9BACT</name>
<evidence type="ECO:0000313" key="2">
    <source>
        <dbReference type="Proteomes" id="UP000033423"/>
    </source>
</evidence>
<dbReference type="AlphaFoldDB" id="A0A0F3GQ06"/>
<gene>
    <name evidence="1" type="ORF">MBAV_003916</name>
</gene>
<organism evidence="1 2">
    <name type="scientific">Candidatus Magnetobacterium bavaricum</name>
    <dbReference type="NCBI Taxonomy" id="29290"/>
    <lineage>
        <taxon>Bacteria</taxon>
        <taxon>Pseudomonadati</taxon>
        <taxon>Nitrospirota</taxon>
        <taxon>Thermodesulfovibrionia</taxon>
        <taxon>Thermodesulfovibrionales</taxon>
        <taxon>Candidatus Magnetobacteriaceae</taxon>
        <taxon>Candidatus Magnetobacterium</taxon>
    </lineage>
</organism>
<protein>
    <submittedName>
        <fullName evidence="1">Uncharacterized protein</fullName>
    </submittedName>
</protein>
<comment type="caution">
    <text evidence="1">The sequence shown here is derived from an EMBL/GenBank/DDBJ whole genome shotgun (WGS) entry which is preliminary data.</text>
</comment>
<sequence>MSKIIAAILYYSELTHFSGDPEILHRVFHNLRTQCDLLNGLPFSIYDVFPFSPNMEKILFGLER</sequence>
<keyword evidence="2" id="KW-1185">Reference proteome</keyword>